<reference evidence="2" key="1">
    <citation type="submission" date="2017-06" db="EMBL/GenBank/DDBJ databases">
        <authorList>
            <person name="Varghese N."/>
            <person name="Submissions S."/>
        </authorList>
    </citation>
    <scope>NUCLEOTIDE SEQUENCE [LARGE SCALE GENOMIC DNA]</scope>
    <source>
        <strain evidence="2">JCM 23211</strain>
    </source>
</reference>
<sequence>MMLPMPMYQLRIDDVVLAEAELPSDGKAMTWAVRMTTEHRKIVRGRRWQGHRLVSDTWEHRFGGGRGIVDASGDAGTAVAS</sequence>
<protein>
    <submittedName>
        <fullName evidence="1">Uncharacterized protein</fullName>
    </submittedName>
</protein>
<accession>A0A239LLU7</accession>
<evidence type="ECO:0000313" key="2">
    <source>
        <dbReference type="Proteomes" id="UP000198327"/>
    </source>
</evidence>
<name>A0A239LLU7_9NOCA</name>
<keyword evidence="2" id="KW-1185">Reference proteome</keyword>
<dbReference type="AlphaFoldDB" id="A0A239LLU7"/>
<dbReference type="Proteomes" id="UP000198327">
    <property type="component" value="Unassembled WGS sequence"/>
</dbReference>
<evidence type="ECO:0000313" key="1">
    <source>
        <dbReference type="EMBL" id="SNT30793.1"/>
    </source>
</evidence>
<dbReference type="EMBL" id="FZOW01000013">
    <property type="protein sequence ID" value="SNT30793.1"/>
    <property type="molecule type" value="Genomic_DNA"/>
</dbReference>
<organism evidence="1 2">
    <name type="scientific">Rhodococcoides kyotonense</name>
    <dbReference type="NCBI Taxonomy" id="398843"/>
    <lineage>
        <taxon>Bacteria</taxon>
        <taxon>Bacillati</taxon>
        <taxon>Actinomycetota</taxon>
        <taxon>Actinomycetes</taxon>
        <taxon>Mycobacteriales</taxon>
        <taxon>Nocardiaceae</taxon>
        <taxon>Rhodococcoides</taxon>
    </lineage>
</organism>
<proteinExistence type="predicted"/>
<gene>
    <name evidence="1" type="ORF">SAMN05421642_113113</name>
</gene>